<protein>
    <submittedName>
        <fullName evidence="2">Uncharacterized protein</fullName>
    </submittedName>
</protein>
<dbReference type="Proteomes" id="UP001516400">
    <property type="component" value="Unassembled WGS sequence"/>
</dbReference>
<comment type="caution">
    <text evidence="2">The sequence shown here is derived from an EMBL/GenBank/DDBJ whole genome shotgun (WGS) entry which is preliminary data.</text>
</comment>
<gene>
    <name evidence="2" type="ORF">HHI36_016632</name>
</gene>
<evidence type="ECO:0000313" key="3">
    <source>
        <dbReference type="Proteomes" id="UP001516400"/>
    </source>
</evidence>
<organism evidence="2 3">
    <name type="scientific">Cryptolaemus montrouzieri</name>
    <dbReference type="NCBI Taxonomy" id="559131"/>
    <lineage>
        <taxon>Eukaryota</taxon>
        <taxon>Metazoa</taxon>
        <taxon>Ecdysozoa</taxon>
        <taxon>Arthropoda</taxon>
        <taxon>Hexapoda</taxon>
        <taxon>Insecta</taxon>
        <taxon>Pterygota</taxon>
        <taxon>Neoptera</taxon>
        <taxon>Endopterygota</taxon>
        <taxon>Coleoptera</taxon>
        <taxon>Polyphaga</taxon>
        <taxon>Cucujiformia</taxon>
        <taxon>Coccinelloidea</taxon>
        <taxon>Coccinellidae</taxon>
        <taxon>Scymninae</taxon>
        <taxon>Scymnini</taxon>
        <taxon>Cryptolaemus</taxon>
    </lineage>
</organism>
<dbReference type="EMBL" id="JABFTP020000124">
    <property type="protein sequence ID" value="KAL3279118.1"/>
    <property type="molecule type" value="Genomic_DNA"/>
</dbReference>
<feature type="non-terminal residue" evidence="2">
    <location>
        <position position="1"/>
    </location>
</feature>
<feature type="compositionally biased region" description="Polar residues" evidence="1">
    <location>
        <begin position="54"/>
        <end position="71"/>
    </location>
</feature>
<feature type="non-terminal residue" evidence="2">
    <location>
        <position position="158"/>
    </location>
</feature>
<name>A0ABD2NKE5_9CUCU</name>
<reference evidence="2 3" key="1">
    <citation type="journal article" date="2021" name="BMC Biol.">
        <title>Horizontally acquired antibacterial genes associated with adaptive radiation of ladybird beetles.</title>
        <authorList>
            <person name="Li H.S."/>
            <person name="Tang X.F."/>
            <person name="Huang Y.H."/>
            <person name="Xu Z.Y."/>
            <person name="Chen M.L."/>
            <person name="Du X.Y."/>
            <person name="Qiu B.Y."/>
            <person name="Chen P.T."/>
            <person name="Zhang W."/>
            <person name="Slipinski A."/>
            <person name="Escalona H.E."/>
            <person name="Waterhouse R.M."/>
            <person name="Zwick A."/>
            <person name="Pang H."/>
        </authorList>
    </citation>
    <scope>NUCLEOTIDE SEQUENCE [LARGE SCALE GENOMIC DNA]</scope>
    <source>
        <strain evidence="2">SYSU2018</strain>
    </source>
</reference>
<dbReference type="AlphaFoldDB" id="A0ABD2NKE5"/>
<feature type="compositionally biased region" description="Polar residues" evidence="1">
    <location>
        <begin position="15"/>
        <end position="26"/>
    </location>
</feature>
<evidence type="ECO:0000256" key="1">
    <source>
        <dbReference type="SAM" id="MobiDB-lite"/>
    </source>
</evidence>
<sequence>TPESSPKPELPKTNGMDNVTPKTSTVGDIPKPAPRRLTQNCEPPTTASPPPTTNQLKQFSSPSTTTATSNHVHPGEVPQANHKKATPTSSLEGDDAQVLPKPITNEEFQAMIPDHFLKKNPSVNVVTNSEPVTGQTVTVTVKRPDPIELPPAPTGPGR</sequence>
<keyword evidence="3" id="KW-1185">Reference proteome</keyword>
<accession>A0ABD2NKE5</accession>
<proteinExistence type="predicted"/>
<feature type="region of interest" description="Disordered" evidence="1">
    <location>
        <begin position="1"/>
        <end position="97"/>
    </location>
</feature>
<evidence type="ECO:0000313" key="2">
    <source>
        <dbReference type="EMBL" id="KAL3279118.1"/>
    </source>
</evidence>